<keyword evidence="2" id="KW-0805">Transcription regulation</keyword>
<protein>
    <submittedName>
        <fullName evidence="7">TetR/AcrR family transcriptional regulator</fullName>
    </submittedName>
</protein>
<dbReference type="InterPro" id="IPR036271">
    <property type="entry name" value="Tet_transcr_reg_TetR-rel_C_sf"/>
</dbReference>
<sequence length="214" mass="23340">MPRVSEQHLAARRQQILDAARRCFLRNGFHQTSMQDVISEAGLSVGAVYRYFTSKHEIVAAIAGQTVDGVGREFNAIAAHEPQYPLIEAMDRVLAVVDTQLGPDGMFRLAVQVWAEAMRDQTVAALVAERYPRLREFFTTLAQQALDRGELAADTDVTAVGHVLLGMIPGYALQRLLTGAPDHQTFMAGIHALMSHPPGPASLTADTRIPDAPI</sequence>
<dbReference type="EMBL" id="JBCGDC010000066">
    <property type="protein sequence ID" value="MFB6395675.1"/>
    <property type="molecule type" value="Genomic_DNA"/>
</dbReference>
<organism evidence="7 8">
    <name type="scientific">Polymorphospora lycopeni</name>
    <dbReference type="NCBI Taxonomy" id="3140240"/>
    <lineage>
        <taxon>Bacteria</taxon>
        <taxon>Bacillati</taxon>
        <taxon>Actinomycetota</taxon>
        <taxon>Actinomycetes</taxon>
        <taxon>Micromonosporales</taxon>
        <taxon>Micromonosporaceae</taxon>
        <taxon>Polymorphospora</taxon>
    </lineage>
</organism>
<feature type="DNA-binding region" description="H-T-H motif" evidence="5">
    <location>
        <begin position="33"/>
        <end position="52"/>
    </location>
</feature>
<evidence type="ECO:0000256" key="1">
    <source>
        <dbReference type="ARBA" id="ARBA00022491"/>
    </source>
</evidence>
<dbReference type="Pfam" id="PF00440">
    <property type="entry name" value="TetR_N"/>
    <property type="match status" value="1"/>
</dbReference>
<keyword evidence="1" id="KW-0678">Repressor</keyword>
<evidence type="ECO:0000313" key="7">
    <source>
        <dbReference type="EMBL" id="MFB6395675.1"/>
    </source>
</evidence>
<evidence type="ECO:0000256" key="3">
    <source>
        <dbReference type="ARBA" id="ARBA00023125"/>
    </source>
</evidence>
<proteinExistence type="predicted"/>
<dbReference type="PROSITE" id="PS01081">
    <property type="entry name" value="HTH_TETR_1"/>
    <property type="match status" value="1"/>
</dbReference>
<dbReference type="InterPro" id="IPR009057">
    <property type="entry name" value="Homeodomain-like_sf"/>
</dbReference>
<dbReference type="InterPro" id="IPR001647">
    <property type="entry name" value="HTH_TetR"/>
</dbReference>
<comment type="caution">
    <text evidence="7">The sequence shown here is derived from an EMBL/GenBank/DDBJ whole genome shotgun (WGS) entry which is preliminary data.</text>
</comment>
<reference evidence="7 8" key="1">
    <citation type="submission" date="2024-04" db="EMBL/GenBank/DDBJ databases">
        <title>Polymorphospora sp. isolated from Baiyangdian Lake in Xiong'an New Area.</title>
        <authorList>
            <person name="Zhang X."/>
            <person name="Liu J."/>
        </authorList>
    </citation>
    <scope>NUCLEOTIDE SEQUENCE [LARGE SCALE GENOMIC DNA]</scope>
    <source>
        <strain evidence="7 8">2-325</strain>
    </source>
</reference>
<accession>A0ABV5CUJ4</accession>
<evidence type="ECO:0000313" key="8">
    <source>
        <dbReference type="Proteomes" id="UP001582793"/>
    </source>
</evidence>
<name>A0ABV5CUJ4_9ACTN</name>
<dbReference type="PRINTS" id="PR00455">
    <property type="entry name" value="HTHTETR"/>
</dbReference>
<keyword evidence="8" id="KW-1185">Reference proteome</keyword>
<keyword evidence="4" id="KW-0804">Transcription</keyword>
<dbReference type="PANTHER" id="PTHR30055:SF229">
    <property type="entry name" value="HTH-TYPE TRANSCRIPTIONAL REPRESSOR RV1474C"/>
    <property type="match status" value="1"/>
</dbReference>
<dbReference type="Pfam" id="PF13977">
    <property type="entry name" value="TetR_C_6"/>
    <property type="match status" value="1"/>
</dbReference>
<dbReference type="PROSITE" id="PS50977">
    <property type="entry name" value="HTH_TETR_2"/>
    <property type="match status" value="1"/>
</dbReference>
<keyword evidence="3 5" id="KW-0238">DNA-binding</keyword>
<dbReference type="Gene3D" id="1.10.357.10">
    <property type="entry name" value="Tetracycline Repressor, domain 2"/>
    <property type="match status" value="1"/>
</dbReference>
<dbReference type="InterPro" id="IPR023772">
    <property type="entry name" value="DNA-bd_HTH_TetR-type_CS"/>
</dbReference>
<gene>
    <name evidence="7" type="ORF">AAFH96_21555</name>
</gene>
<evidence type="ECO:0000256" key="4">
    <source>
        <dbReference type="ARBA" id="ARBA00023163"/>
    </source>
</evidence>
<dbReference type="Proteomes" id="UP001582793">
    <property type="component" value="Unassembled WGS sequence"/>
</dbReference>
<dbReference type="RefSeq" id="WP_375735390.1">
    <property type="nucleotide sequence ID" value="NZ_JBCGDC010000066.1"/>
</dbReference>
<dbReference type="InterPro" id="IPR050109">
    <property type="entry name" value="HTH-type_TetR-like_transc_reg"/>
</dbReference>
<evidence type="ECO:0000256" key="2">
    <source>
        <dbReference type="ARBA" id="ARBA00023015"/>
    </source>
</evidence>
<evidence type="ECO:0000256" key="5">
    <source>
        <dbReference type="PROSITE-ProRule" id="PRU00335"/>
    </source>
</evidence>
<dbReference type="PANTHER" id="PTHR30055">
    <property type="entry name" value="HTH-TYPE TRANSCRIPTIONAL REGULATOR RUTR"/>
    <property type="match status" value="1"/>
</dbReference>
<dbReference type="SUPFAM" id="SSF48498">
    <property type="entry name" value="Tetracyclin repressor-like, C-terminal domain"/>
    <property type="match status" value="1"/>
</dbReference>
<dbReference type="SUPFAM" id="SSF46689">
    <property type="entry name" value="Homeodomain-like"/>
    <property type="match status" value="1"/>
</dbReference>
<dbReference type="InterPro" id="IPR039538">
    <property type="entry name" value="BetI_C"/>
</dbReference>
<evidence type="ECO:0000259" key="6">
    <source>
        <dbReference type="PROSITE" id="PS50977"/>
    </source>
</evidence>
<feature type="domain" description="HTH tetR-type" evidence="6">
    <location>
        <begin position="10"/>
        <end position="70"/>
    </location>
</feature>